<accession>A0A2P2QI37</accession>
<protein>
    <submittedName>
        <fullName evidence="1">Uncharacterized protein</fullName>
    </submittedName>
</protein>
<name>A0A2P2QI37_RHIMU</name>
<proteinExistence type="predicted"/>
<evidence type="ECO:0000313" key="1">
    <source>
        <dbReference type="EMBL" id="MBX66565.1"/>
    </source>
</evidence>
<sequence>MEGFCNIEWSLNKFLIS</sequence>
<reference evidence="1" key="1">
    <citation type="submission" date="2018-02" db="EMBL/GenBank/DDBJ databases">
        <title>Rhizophora mucronata_Transcriptome.</title>
        <authorList>
            <person name="Meera S.P."/>
            <person name="Sreeshan A."/>
            <person name="Augustine A."/>
        </authorList>
    </citation>
    <scope>NUCLEOTIDE SEQUENCE</scope>
    <source>
        <tissue evidence="1">Leaf</tissue>
    </source>
</reference>
<dbReference type="EMBL" id="GGEC01086081">
    <property type="protein sequence ID" value="MBX66565.1"/>
    <property type="molecule type" value="Transcribed_RNA"/>
</dbReference>
<dbReference type="AlphaFoldDB" id="A0A2P2QI37"/>
<organism evidence="1">
    <name type="scientific">Rhizophora mucronata</name>
    <name type="common">Asiatic mangrove</name>
    <dbReference type="NCBI Taxonomy" id="61149"/>
    <lineage>
        <taxon>Eukaryota</taxon>
        <taxon>Viridiplantae</taxon>
        <taxon>Streptophyta</taxon>
        <taxon>Embryophyta</taxon>
        <taxon>Tracheophyta</taxon>
        <taxon>Spermatophyta</taxon>
        <taxon>Magnoliopsida</taxon>
        <taxon>eudicotyledons</taxon>
        <taxon>Gunneridae</taxon>
        <taxon>Pentapetalae</taxon>
        <taxon>rosids</taxon>
        <taxon>fabids</taxon>
        <taxon>Malpighiales</taxon>
        <taxon>Rhizophoraceae</taxon>
        <taxon>Rhizophora</taxon>
    </lineage>
</organism>